<dbReference type="GO" id="GO:0016787">
    <property type="term" value="F:hydrolase activity"/>
    <property type="evidence" value="ECO:0007669"/>
    <property type="project" value="InterPro"/>
</dbReference>
<proteinExistence type="predicted"/>
<evidence type="ECO:0000256" key="1">
    <source>
        <dbReference type="ARBA" id="ARBA00022484"/>
    </source>
</evidence>
<feature type="transmembrane region" description="Helical" evidence="5">
    <location>
        <begin position="2314"/>
        <end position="2332"/>
    </location>
</feature>
<keyword evidence="5" id="KW-0812">Transmembrane</keyword>
<feature type="transmembrane region" description="Helical" evidence="5">
    <location>
        <begin position="2082"/>
        <end position="2109"/>
    </location>
</feature>
<evidence type="ECO:0000259" key="6">
    <source>
        <dbReference type="PROSITE" id="PS51192"/>
    </source>
</evidence>
<dbReference type="KEGG" id="vg:80541653"/>
<dbReference type="RefSeq" id="YP_010802850.1">
    <property type="nucleotide sequence ID" value="NC_077057.1"/>
</dbReference>
<keyword evidence="1 7" id="KW-0696">RNA-directed RNA polymerase</keyword>
<evidence type="ECO:0000256" key="5">
    <source>
        <dbReference type="SAM" id="Phobius"/>
    </source>
</evidence>
<evidence type="ECO:0000313" key="8">
    <source>
        <dbReference type="Proteomes" id="UP001162010"/>
    </source>
</evidence>
<dbReference type="InterPro" id="IPR027417">
    <property type="entry name" value="P-loop_NTPase"/>
</dbReference>
<dbReference type="Proteomes" id="UP001162010">
    <property type="component" value="Segment"/>
</dbReference>
<feature type="transmembrane region" description="Helical" evidence="5">
    <location>
        <begin position="2115"/>
        <end position="2134"/>
    </location>
</feature>
<dbReference type="Pfam" id="PF12039">
    <property type="entry name" value="DUF3525"/>
    <property type="match status" value="2"/>
</dbReference>
<evidence type="ECO:0000256" key="4">
    <source>
        <dbReference type="SAM" id="MobiDB-lite"/>
    </source>
</evidence>
<dbReference type="GO" id="GO:0005524">
    <property type="term" value="F:ATP binding"/>
    <property type="evidence" value="ECO:0007669"/>
    <property type="project" value="InterPro"/>
</dbReference>
<dbReference type="InterPro" id="IPR043502">
    <property type="entry name" value="DNA/RNA_pol_sf"/>
</dbReference>
<feature type="transmembrane region" description="Helical" evidence="5">
    <location>
        <begin position="3482"/>
        <end position="3502"/>
    </location>
</feature>
<feature type="region of interest" description="Disordered" evidence="4">
    <location>
        <begin position="1"/>
        <end position="24"/>
    </location>
</feature>
<dbReference type="InterPro" id="IPR021912">
    <property type="entry name" value="DUF3525"/>
</dbReference>
<dbReference type="SUPFAM" id="SSF56672">
    <property type="entry name" value="DNA/RNA polymerases"/>
    <property type="match status" value="1"/>
</dbReference>
<dbReference type="GO" id="GO:0003677">
    <property type="term" value="F:DNA binding"/>
    <property type="evidence" value="ECO:0007669"/>
    <property type="project" value="InterPro"/>
</dbReference>
<evidence type="ECO:0000256" key="3">
    <source>
        <dbReference type="ARBA" id="ARBA00022695"/>
    </source>
</evidence>
<dbReference type="SUPFAM" id="SSF52540">
    <property type="entry name" value="P-loop containing nucleoside triphosphate hydrolases"/>
    <property type="match status" value="1"/>
</dbReference>
<dbReference type="Pfam" id="PF04851">
    <property type="entry name" value="ResIII"/>
    <property type="match status" value="1"/>
</dbReference>
<dbReference type="PROSITE" id="PS51192">
    <property type="entry name" value="HELICASE_ATP_BIND_1"/>
    <property type="match status" value="1"/>
</dbReference>
<accession>A0A7U3W8K4</accession>
<feature type="transmembrane region" description="Helical" evidence="5">
    <location>
        <begin position="3541"/>
        <end position="3559"/>
    </location>
</feature>
<dbReference type="EMBL" id="MT062425">
    <property type="protein sequence ID" value="QOE55583.1"/>
    <property type="molecule type" value="Genomic_RNA"/>
</dbReference>
<keyword evidence="2" id="KW-0808">Transferase</keyword>
<dbReference type="InterPro" id="IPR014001">
    <property type="entry name" value="Helicase_ATP-bd"/>
</dbReference>
<keyword evidence="5" id="KW-1133">Transmembrane helix</keyword>
<feature type="region of interest" description="Disordered" evidence="4">
    <location>
        <begin position="865"/>
        <end position="898"/>
    </location>
</feature>
<keyword evidence="8" id="KW-1185">Reference proteome</keyword>
<dbReference type="SMART" id="SM00487">
    <property type="entry name" value="DEXDc"/>
    <property type="match status" value="1"/>
</dbReference>
<keyword evidence="3" id="KW-0548">Nucleotidyltransferase</keyword>
<name>A0A7U3W8K4_9VIRU</name>
<feature type="domain" description="Helicase ATP-binding" evidence="6">
    <location>
        <begin position="3613"/>
        <end position="3758"/>
    </location>
</feature>
<protein>
    <submittedName>
        <fullName evidence="7">RNA-dependent RNA polymerase</fullName>
    </submittedName>
</protein>
<dbReference type="GeneID" id="80541653"/>
<keyword evidence="5" id="KW-0472">Membrane</keyword>
<reference evidence="7" key="1">
    <citation type="journal article" date="2020" name="Virus Evol.">
        <title>Divergent RNA viruses in Macrophomina phaseolina exhibit potential as virocontrol agents.</title>
        <authorList>
            <person name="Wang J."/>
            <person name="Ni Y."/>
            <person name="Liu X."/>
            <person name="Zhao H."/>
            <person name="Xiao Y."/>
            <person name="Xiao X."/>
            <person name="Li S."/>
            <person name="Liu H."/>
        </authorList>
    </citation>
    <scope>NUCLEOTIDE SEQUENCE</scope>
    <source>
        <strain evidence="7">2012-022</strain>
    </source>
</reference>
<evidence type="ECO:0000313" key="7">
    <source>
        <dbReference type="EMBL" id="QOE55583.1"/>
    </source>
</evidence>
<sequence>MSSSRALASQGGKNLAGGVRVPKRRSAILPPGFSSIEEWTKHRVQRYLDFKSRLETKGLRAQNPRAVRAKKARPSPRRVISKVRRPLPAWRCKPSMASVPWQTEPARCWDVSPSKLPAWSRPNKEVVREPQGMAVTWPSVDSTRAQVSEDPATKTGYWWWPKREVTLESTFTHVFDDGEVMEFKRSYTATGMVSKARETPAAYRARKAASRVSSYLDVNAKRVKTNWSWLVQRYERRAKFYADAEREIRITRNMYRQYDDTLGRVIRVDDNQFDGLSEVADDFEGPTSFFEGATLPLRKTRKAIKSEQHRLWQESRISAKYNQVVKSTLVTPPKVKRFPETTTGLRNLLTKEIGSLECVSIPVFMSVAKQLTEARRCPKNGFIVNLRGSVVTISTEIGSHGISFRLNGMEFLHAADESTPSCAESVMEVISRRNSSAVSTQFFEQQQWLIDLTRDRGQSNDLTAEEFTKRLGFPRRFDMLRLTPAILFGLALAYKKQWGCPKDKHCVVNFRRLEREITFKSYDTETYGAPGLYWQLDGKDYFHCGTPQGKVQISSDLTRERVRSRYWRLAAKYLLAGKTTKEAVIKGSVTYGHIECTEPGFLHRYMGFRVSAHLGPHRVFGRGLDYSQQNEDGSYTTIRQGRKRFWQRSSTLVFTAKGLAKLFWSKRSDEFWQWIIAKNIGMSLGAAELFFSQFIGNQVGPDLVPAKYDATPYESRIDIKSRTEYVEFVSSRDVHSGEVDESTQTKIPPAPPLPSHQKLVSLADGHSWLTAPGDQGKANRAAFRQTFPDDWQNRIHDEALVLMNHDVINYGMPARQQTELLCDPKQKFDLYAIKTPPRVKLPDTRPDATSELLRSIRDKSWILKRVTGQQSQSGEEPEVDTKPITQVSPPKTSRPRVKLPSGLLQDHFKRARNASDADIEENPGPAKGLGLRLPLLLTPDSPAARQAGFDQETMFTIEELFTRRSAEPQREEARLELLSEWRSHATDFSSIVKYRQSNYMMPSAMEEPHVRPMPIPETMRPLVTTVSEATVLCDSVTQESINAMDKAKVCKDLGEHIVTRLASLINKYSFKPMIDDLLVIASTWKSVVGCPASAQVFVHANTDLNEWTIAAMDGGSFGQIAWFLDGRLICHCADVRHGRSLSVTDEPLQRGRSMERALAHFKDVPKGTRFVEIVEGKDGTESLYRGRPAFKWLAQLAGQAATSVETAMSWFKSQCPMWSSNENVHIYRDDIPTTLSYLMDVAIRADPKLRGAQYHLDKIKDWASLKTDSREIVDIMNTLEAAITNSKVGIETCSVLAFAHAWKARWGCPARYVICVSANSMTRTWRLHVFNPREPIVGGGRMCFFLNDEYICHAGSFFGDSVTRNLQRQPSPYEPMTELPRQDASFTFWRQTSLRHPGQNPGLRHIKNLGMHGLPDDVIDKANSYVNDITSKAIKDVQILADTIRSWVNKHNHKEYVVTATCSHIFERPTVNLLPSNYFHVDWSEDLLEIKTGMNCAAVRNLRMIPCLYNTGGEIAHIANGRREDWYTIPKGESGGPVPLPKSIIHYITPAACGNMYVKPGYLGTEWLNAFINTLTVYGADEALTAKAEMNVVLVTPPTFNLGRPWFVLPESQKTTVNLRFWNREGNLLHQTSQYDSQTADQVNRLWYPGVPSIRPDSLNNVIVQYVCWDDVFKSDLFKEYQDDWKQRALAWHEQKLERGLVKDRKQDSINFMTQQGVHGAVSYGAPGAGMHTLTHRMTSNMNIDSHKKDRSESLSEYYYDEYKGEIVVHCRKCETPTFACVCDLESIFYKIFFWIWLLILWLRALGSPSLRGRSSQFTDGDTEYPPNGGMPVDYDQTLLITTMGTHGDTQPMMYYGNLAASVGVKTHLCKIHLADTRQLENLKNGKMYDLIPGFLGVSYGGQLGYRRVFQPHAEVSGKGSTYKLAPPDRYIHPIRYAENENKLNLFDKYITKLTELVGDCFSADFYIGALRGCHLPRSIDGMTLLERRTNRGLYEEGWCSGSADAYVIPEEIRKRCPRIPSGNHAEIFRDYKVIHMHGGAGTVQTALACGATPVVHDKCLDRNYKVELEPSMIKQPSVYPFYGWLILSGYKTQLPFIVRALSVFLYLWQQKMAILAWLGWNLTKVLAIMIAVYQERMWLFCCMATVPVIIWKMAWKVGLKRVMTYIVGLLWKYPFLVCLGRKESLLLFPLYGFPWFTNFLQDVNAIFKRDCELLFEPVRRGGTKFPFPLGHYAIRDMKSGEIYEGRFVTNRVTFGAPFKFVKCHRPMKPGAMTFPCPVNLCHVRGMIQRAEAKPYGPHHNCTSMVFQAVAPRGLFCTILMAMISTILAIAFHPPEWVRQFLIWLKQGRIVEDSFIYEALGFAAGDSPTRMEIEPLVETPEPDYSGLRDLFHQESPQMEPSYDGVKQLFEPSSHPANLENSAQWLMDEIAVMGATIMAAFGDEQGATVEQAMAQTFARHLEKDVPNDLMVTIEPVPPYVQSTWAEIVEGIHSALKPLHENRITHMFIAWLKEIKDNVNEFLQPLYKMCWWFLEQAKRISKEIWSDLWKAICKLLDHVWGPVDAKRVKTVWGLTGLAPNSVISKKAQLAEAIIRMEYTGRSKFMNDWDDFIERCKKWGEASGAKGIDNIGGSQRRKVTLPSNPTMSQLEAQLLGVTEFNNPEDYESRIRKITDSGVPQGADGVFYAALNTDRIAASIGRYEEDRPVVSTRDRQRAAEIAEAMCEHNPEVFLDCDIMPLEGVIRYIKQKYSPGAPFLNPKSFKSRQAMFEAGWDKAMINQAKSMLTQTGKYPTQFYHAFVKSQVVDISKCLPEEVTGKVPKDVRTVVSQDLWSYFLDQCVQIERNKRNTWMTHGAGSGMPLNQSMAFIYETMAELQRARGGCYVMADAKAFDSSIGPFGFEVAAELARRGFKNHPSGNGDAIASVLTAKYKSMQDSYVLGITEPMKDVLTIGADEKVWQYLKEVRPKGLMFLDELLPNLHQLSSDKERQKAVSELQVPGASIVVTTDRLLVPKMSNWMGEFTVAPYDPQKGNPHQRFHYSQRQWKALLKDVKNLRDYNRQIVSNVHFKNKGGGTGQSATTWDNTAIYKGILINAWMDVTGRSAREFYDYNIMFNTSDDLIWQSGGKWGLKTQEQFEAFKDAVEAQGVILTIDWTKNINKVEYLSKFVRTPTSEDSRTHHYWRSWRIADLARTGKIDPNNPRDTERFSLPQFIVNQNPAAIEMRRTAFRYYQSSAGKYLYTMIERGAGHAQVCAFSPELYSRFANEWVADVNTLLKRENILQEYKIVNDKYGLPQVLQVNVRWKTQALSPRQTAVLAWLKGAMFPSYMKVIDTHMNVKKPDPLAHEKFLRKLQKGYRGWDEVLREGVDGLYAFTNAIPDSWSKKFQTGPQVLYPENPFPTLNMWTERFVMSKLLEEKPEDEIDFQMFSMKIQESPYGTGCDPYRFWEKWQEADWRTEFMETDPRFYQAMVMMISTFYAMTHYVELWIYTLPLIGALYHLLMWTFIGSNKLYGICNTMYWHSRGSSSRIISQLQPKDPYMLSKRFCIFLVDFIPMWVGTLLFIPGSILDLLAEPLEIAARVWNEGLKLKAVVEGPKGTAATTIDNPWTKYSVDYVEAVRASPTKRLYVDAPTGTGKSTWNVAALWQMRAVTGIRKIWILTPRKMLRDDLELPFGIEVQKLYRHVKLKESADIHVCTYGHFLNRMSEVDPDKDLALFDEFHEATGEMILAEARYEGPAFLMSATPLHLDKLKGTPTKKPDISRRHRIVVHEMEGTSPIDMFIQANNRYPDLCKRAMIIVPSYKAVEETIAQLDYLGYKANELSGRKRKVPKQGIIVATPYVQTGADIKPPVELLVDCGKDIVIDEGKFIYPYPWTDPDVNKQREGRVGRLKDGVVFRPPQAGTGKRPKSYPAGHLFAHKSVAEYFGVKQLTPLRNPLCASAPFMAVNKSVLPEARIQRSVLTIHLLALSGTRAKDLHSWYTRVRQGHRLGEDFWWVESALDNKRTPQGPLIAWDEVQYWVNTPNAIIYGIQGKATSKKPIWPVRGNWLEDDVEIIDEPDGPGVISKRVKELVQTKAKTIQELTTQLNSWLAQCEPTNPAVQRSQHYVNLIGESLRR</sequence>
<evidence type="ECO:0000256" key="2">
    <source>
        <dbReference type="ARBA" id="ARBA00022679"/>
    </source>
</evidence>
<dbReference type="Gene3D" id="3.40.50.300">
    <property type="entry name" value="P-loop containing nucleotide triphosphate hydrolases"/>
    <property type="match status" value="2"/>
</dbReference>
<feature type="transmembrane region" description="Helical" evidence="5">
    <location>
        <begin position="2139"/>
        <end position="2156"/>
    </location>
</feature>
<dbReference type="InterPro" id="IPR006935">
    <property type="entry name" value="Helicase/UvrB_N"/>
</dbReference>
<organism evidence="7 8">
    <name type="scientific">Macrophomina phaseolina hypovirus 2</name>
    <dbReference type="NCBI Taxonomy" id="2741642"/>
    <lineage>
        <taxon>Viruses</taxon>
        <taxon>Riboviria</taxon>
        <taxon>Orthornavirae</taxon>
        <taxon>Pisuviricota</taxon>
        <taxon>Duplopiviricetes</taxon>
        <taxon>Durnavirales</taxon>
        <taxon>Hypoviridae</taxon>
        <taxon>Alphahypovirus</taxon>
        <taxon>Alphahypovirus macrophominae</taxon>
    </lineage>
</organism>
<dbReference type="GO" id="GO:0003968">
    <property type="term" value="F:RNA-directed RNA polymerase activity"/>
    <property type="evidence" value="ECO:0007669"/>
    <property type="project" value="UniProtKB-KW"/>
</dbReference>